<dbReference type="SUPFAM" id="SSF53756">
    <property type="entry name" value="UDP-Glycosyltransferase/glycogen phosphorylase"/>
    <property type="match status" value="1"/>
</dbReference>
<dbReference type="Proteomes" id="UP000198629">
    <property type="component" value="Unassembled WGS sequence"/>
</dbReference>
<sequence length="330" mass="37269">MPDKKILFYPRFGENQYTENTYECLQTFSTDIQAVEPINFSVLKSGFHHYDVAVVHWLDNTLVTKAKTISVISVTKFFIKLCILKWVARRIIYVRHNLYPHALHGAAAKIARRLIDMACRVSDRCVVHSGHLAGGNTSYIPHPLYQFDSEREVTLAQATGPYIVFGRIVEYKAIDRLLESWEGERLLIAGKVDSAAYLDRLQEIIERRKLGGQVSLEARFISDQEAAMAVSASHGLILTHSDEDMIVSGSFFFAVSLGVPVYAVTTPFFEWLENTYNYPGLFIYDDIPALITGLNTHQEIDRAALKTAARSLFGQDVVSAAWRNFLIKLS</sequence>
<organism evidence="1 2">
    <name type="scientific">Methylophilus rhizosphaerae</name>
    <dbReference type="NCBI Taxonomy" id="492660"/>
    <lineage>
        <taxon>Bacteria</taxon>
        <taxon>Pseudomonadati</taxon>
        <taxon>Pseudomonadota</taxon>
        <taxon>Betaproteobacteria</taxon>
        <taxon>Nitrosomonadales</taxon>
        <taxon>Methylophilaceae</taxon>
        <taxon>Methylophilus</taxon>
    </lineage>
</organism>
<proteinExistence type="predicted"/>
<evidence type="ECO:0000313" key="1">
    <source>
        <dbReference type="EMBL" id="SDK08597.1"/>
    </source>
</evidence>
<dbReference type="Gene3D" id="3.40.50.2000">
    <property type="entry name" value="Glycogen Phosphorylase B"/>
    <property type="match status" value="1"/>
</dbReference>
<dbReference type="STRING" id="492660.SAMN05192566_0023"/>
<reference evidence="2" key="1">
    <citation type="submission" date="2016-10" db="EMBL/GenBank/DDBJ databases">
        <authorList>
            <person name="Varghese N."/>
            <person name="Submissions S."/>
        </authorList>
    </citation>
    <scope>NUCLEOTIDE SEQUENCE [LARGE SCALE GENOMIC DNA]</scope>
    <source>
        <strain evidence="2">CBMB127</strain>
    </source>
</reference>
<keyword evidence="1" id="KW-0808">Transferase</keyword>
<gene>
    <name evidence="1" type="ORF">SAMN05192566_0023</name>
</gene>
<protein>
    <submittedName>
        <fullName evidence="1">Glycosyltransferase involved in cell wall bisynthesis</fullName>
    </submittedName>
</protein>
<dbReference type="EMBL" id="FNFX01000001">
    <property type="protein sequence ID" value="SDK08597.1"/>
    <property type="molecule type" value="Genomic_DNA"/>
</dbReference>
<name>A0A1G8Z0U6_9PROT</name>
<dbReference type="AlphaFoldDB" id="A0A1G8Z0U6"/>
<dbReference type="OrthoDB" id="6823186at2"/>
<dbReference type="GO" id="GO:0016740">
    <property type="term" value="F:transferase activity"/>
    <property type="evidence" value="ECO:0007669"/>
    <property type="project" value="UniProtKB-KW"/>
</dbReference>
<dbReference type="RefSeq" id="WP_091467930.1">
    <property type="nucleotide sequence ID" value="NZ_FNFX01000001.1"/>
</dbReference>
<accession>A0A1G8Z0U6</accession>
<evidence type="ECO:0000313" key="2">
    <source>
        <dbReference type="Proteomes" id="UP000198629"/>
    </source>
</evidence>
<keyword evidence="2" id="KW-1185">Reference proteome</keyword>